<dbReference type="Gene3D" id="3.20.20.70">
    <property type="entry name" value="Aldolase class I"/>
    <property type="match status" value="1"/>
</dbReference>
<evidence type="ECO:0000313" key="12">
    <source>
        <dbReference type="EMBL" id="TLD99834.1"/>
    </source>
</evidence>
<dbReference type="InterPro" id="IPR001585">
    <property type="entry name" value="TAL/FSA"/>
</dbReference>
<dbReference type="InterPro" id="IPR004732">
    <property type="entry name" value="Transaldolase_2"/>
</dbReference>
<evidence type="ECO:0000256" key="3">
    <source>
        <dbReference type="ARBA" id="ARBA00004857"/>
    </source>
</evidence>
<dbReference type="Proteomes" id="UP000029922">
    <property type="component" value="Unassembled WGS sequence"/>
</dbReference>
<evidence type="ECO:0000256" key="10">
    <source>
        <dbReference type="HAMAP-Rule" id="MF_00493"/>
    </source>
</evidence>
<keyword evidence="7 10" id="KW-0808">Transferase</keyword>
<dbReference type="InterPro" id="IPR013785">
    <property type="entry name" value="Aldolase_TIM"/>
</dbReference>
<evidence type="ECO:0000256" key="1">
    <source>
        <dbReference type="ARBA" id="ARBA00003518"/>
    </source>
</evidence>
<dbReference type="SUPFAM" id="SSF51569">
    <property type="entry name" value="Aldolase"/>
    <property type="match status" value="1"/>
</dbReference>
<comment type="subcellular location">
    <subcellularLocation>
        <location evidence="2 10">Cytoplasm</location>
    </subcellularLocation>
</comment>
<dbReference type="STRING" id="216.LS73_02010"/>
<reference evidence="11 14" key="2">
    <citation type="submission" date="2018-06" db="EMBL/GenBank/DDBJ databases">
        <authorList>
            <consortium name="Pathogen Informatics"/>
            <person name="Doyle S."/>
        </authorList>
    </citation>
    <scope>NUCLEOTIDE SEQUENCE [LARGE SCALE GENOMIC DNA]</scope>
    <source>
        <strain evidence="11 14">NCTC12714</strain>
    </source>
</reference>
<evidence type="ECO:0000256" key="2">
    <source>
        <dbReference type="ARBA" id="ARBA00004496"/>
    </source>
</evidence>
<dbReference type="AlphaFoldDB" id="A0A099U0N9"/>
<accession>A0A099U0N9</accession>
<evidence type="ECO:0000256" key="9">
    <source>
        <dbReference type="ARBA" id="ARBA00023270"/>
    </source>
</evidence>
<keyword evidence="9 10" id="KW-0704">Schiff base</keyword>
<comment type="similarity">
    <text evidence="4 10">Belongs to the transaldolase family. Type 2 subfamily.</text>
</comment>
<evidence type="ECO:0000256" key="4">
    <source>
        <dbReference type="ARBA" id="ARBA00008426"/>
    </source>
</evidence>
<dbReference type="OrthoDB" id="9809101at2"/>
<protein>
    <recommendedName>
        <fullName evidence="5 10">Transaldolase</fullName>
        <ecNumber evidence="5 10">2.2.1.2</ecNumber>
    </recommendedName>
</protein>
<feature type="active site" description="Schiff-base intermediate with substrate" evidence="10">
    <location>
        <position position="134"/>
    </location>
</feature>
<dbReference type="UniPathway" id="UPA00115">
    <property type="reaction ID" value="UER00414"/>
</dbReference>
<evidence type="ECO:0000256" key="6">
    <source>
        <dbReference type="ARBA" id="ARBA00022490"/>
    </source>
</evidence>
<reference evidence="12 13" key="1">
    <citation type="journal article" date="2014" name="Genome Announc.">
        <title>Draft genome sequences of eight enterohepatic helicobacter species isolated from both laboratory and wild rodents.</title>
        <authorList>
            <person name="Sheh A."/>
            <person name="Shen Z."/>
            <person name="Fox J.G."/>
        </authorList>
    </citation>
    <scope>NUCLEOTIDE SEQUENCE [LARGE SCALE GENOMIC DNA]</scope>
    <source>
        <strain evidence="12 13">ST1</strain>
    </source>
</reference>
<dbReference type="Proteomes" id="UP000255139">
    <property type="component" value="Unassembled WGS sequence"/>
</dbReference>
<dbReference type="Pfam" id="PF00923">
    <property type="entry name" value="TAL_FSA"/>
    <property type="match status" value="1"/>
</dbReference>
<comment type="pathway">
    <text evidence="3 10">Carbohydrate degradation; pentose phosphate pathway; D-glyceraldehyde 3-phosphate and beta-D-fructose 6-phosphate from D-ribose 5-phosphate and D-xylulose 5-phosphate (non-oxidative stage): step 2/3.</text>
</comment>
<keyword evidence="8 10" id="KW-0570">Pentose shunt</keyword>
<dbReference type="GO" id="GO:0004801">
    <property type="term" value="F:transaldolase activity"/>
    <property type="evidence" value="ECO:0007669"/>
    <property type="project" value="UniProtKB-UniRule"/>
</dbReference>
<evidence type="ECO:0000256" key="8">
    <source>
        <dbReference type="ARBA" id="ARBA00023126"/>
    </source>
</evidence>
<dbReference type="EC" id="2.2.1.2" evidence="5 10"/>
<dbReference type="EMBL" id="UGJE01000002">
    <property type="protein sequence ID" value="STQ86957.1"/>
    <property type="molecule type" value="Genomic_DNA"/>
</dbReference>
<proteinExistence type="inferred from homology"/>
<comment type="catalytic activity">
    <reaction evidence="10">
        <text>D-sedoheptulose 7-phosphate + D-glyceraldehyde 3-phosphate = D-erythrose 4-phosphate + beta-D-fructose 6-phosphate</text>
        <dbReference type="Rhea" id="RHEA:17053"/>
        <dbReference type="ChEBI" id="CHEBI:16897"/>
        <dbReference type="ChEBI" id="CHEBI:57483"/>
        <dbReference type="ChEBI" id="CHEBI:57634"/>
        <dbReference type="ChEBI" id="CHEBI:59776"/>
        <dbReference type="EC" id="2.2.1.2"/>
    </reaction>
</comment>
<dbReference type="RefSeq" id="WP_034557046.1">
    <property type="nucleotide sequence ID" value="NZ_FZML01000022.1"/>
</dbReference>
<comment type="function">
    <text evidence="1 10">Transaldolase is important for the balance of metabolites in the pentose-phosphate pathway.</text>
</comment>
<dbReference type="GO" id="GO:0006098">
    <property type="term" value="P:pentose-phosphate shunt"/>
    <property type="evidence" value="ECO:0007669"/>
    <property type="project" value="UniProtKB-UniRule"/>
</dbReference>
<keyword evidence="6 10" id="KW-0963">Cytoplasm</keyword>
<evidence type="ECO:0000313" key="14">
    <source>
        <dbReference type="Proteomes" id="UP000255139"/>
    </source>
</evidence>
<dbReference type="PANTHER" id="PTHR10683">
    <property type="entry name" value="TRANSALDOLASE"/>
    <property type="match status" value="1"/>
</dbReference>
<evidence type="ECO:0000313" key="13">
    <source>
        <dbReference type="Proteomes" id="UP000029922"/>
    </source>
</evidence>
<keyword evidence="14" id="KW-1185">Reference proteome</keyword>
<dbReference type="PANTHER" id="PTHR10683:SF31">
    <property type="entry name" value="TRANSALDOLASE"/>
    <property type="match status" value="1"/>
</dbReference>
<sequence>MISIWCDFIEREFLRLDFRELVNKGLVNGATSNPNIFAEALKGDSYSNDIEFIFNDSSIQSMPKDMQKKAIYEHLALQDIKIAADILLPLYDENPMNGLISIEIDPYFCNNIDSSVNEGKRLWESLKCSNVMIKVPATSSGFVIMEQLMSIGINVNATLVFSQEQAQKTLKAFQEGYKQLNKNLASPNASINHAVANPQGVISVFVSRFDREIDSKLDFSLRGKYGICNATVIYHDFLTRNNNKNFRILFASTGVKEQNSTYNDLGYYVYPLAFPDCINTVPLSTLRSINYDRLDGQVSSEFSNSLLNDIRDRLHVIGVDYRHVEANLLDQGLRSFQASFKDMLDSLVKKDN</sequence>
<evidence type="ECO:0000256" key="7">
    <source>
        <dbReference type="ARBA" id="ARBA00022679"/>
    </source>
</evidence>
<gene>
    <name evidence="10 11" type="primary">tal</name>
    <name evidence="12" type="ORF">LS73_006525</name>
    <name evidence="11" type="ORF">NCTC12714_01768</name>
</gene>
<name>A0A099U0N9_9HELI</name>
<dbReference type="GO" id="GO:0005975">
    <property type="term" value="P:carbohydrate metabolic process"/>
    <property type="evidence" value="ECO:0007669"/>
    <property type="project" value="InterPro"/>
</dbReference>
<dbReference type="PIRSF" id="PIRSF036915">
    <property type="entry name" value="Trnald_Bac_Plnt"/>
    <property type="match status" value="1"/>
</dbReference>
<evidence type="ECO:0000256" key="5">
    <source>
        <dbReference type="ARBA" id="ARBA00013151"/>
    </source>
</evidence>
<dbReference type="GO" id="GO:0005737">
    <property type="term" value="C:cytoplasm"/>
    <property type="evidence" value="ECO:0007669"/>
    <property type="project" value="UniProtKB-SubCell"/>
</dbReference>
<dbReference type="NCBIfam" id="TIGR00876">
    <property type="entry name" value="tal_mycobact"/>
    <property type="match status" value="1"/>
</dbReference>
<organism evidence="11 14">
    <name type="scientific">Helicobacter muridarum</name>
    <dbReference type="NCBI Taxonomy" id="216"/>
    <lineage>
        <taxon>Bacteria</taxon>
        <taxon>Pseudomonadati</taxon>
        <taxon>Campylobacterota</taxon>
        <taxon>Epsilonproteobacteria</taxon>
        <taxon>Campylobacterales</taxon>
        <taxon>Helicobacteraceae</taxon>
        <taxon>Helicobacter</taxon>
    </lineage>
</organism>
<dbReference type="EMBL" id="JRPD02000014">
    <property type="protein sequence ID" value="TLD99834.1"/>
    <property type="molecule type" value="Genomic_DNA"/>
</dbReference>
<evidence type="ECO:0000313" key="11">
    <source>
        <dbReference type="EMBL" id="STQ86957.1"/>
    </source>
</evidence>
<dbReference type="HAMAP" id="MF_00493">
    <property type="entry name" value="Transaldolase_2"/>
    <property type="match status" value="1"/>
</dbReference>